<dbReference type="GO" id="GO:0005546">
    <property type="term" value="F:phosphatidylinositol-4,5-bisphosphate binding"/>
    <property type="evidence" value="ECO:0007669"/>
    <property type="project" value="InterPro"/>
</dbReference>
<feature type="domain" description="Exocyst complex subunit Exo70 C-terminal" evidence="3">
    <location>
        <begin position="164"/>
        <end position="240"/>
    </location>
</feature>
<comment type="similarity">
    <text evidence="1">Belongs to the EXO70 family.</text>
</comment>
<sequence length="254" mass="28289">LHEQLSLYENSAIDKFQNLLQDRKKFYVRGVTDMLYLAPTTGTEGAIRHLRNTASLWGAALVTAVSAHASPRLSKSNSSAVSRLQLSSTAAAGTISLPQPAALNPLSNVVTSARSTSSTSDKVLCFSCCCRMFSLSGIHLRRLLRIVEKRMCMRAANLLVGNLADQLQQRKQNINQGLVNLTKLHSQLSLPDKELRESLCECVCAELVPVYQSFREKSLHISFTSRRDKYIRYTPEEFLERLRLLYISGAAVLT</sequence>
<dbReference type="InterPro" id="IPR016159">
    <property type="entry name" value="Cullin_repeat-like_dom_sf"/>
</dbReference>
<dbReference type="GO" id="GO:0006887">
    <property type="term" value="P:exocytosis"/>
    <property type="evidence" value="ECO:0007669"/>
    <property type="project" value="InterPro"/>
</dbReference>
<protein>
    <submittedName>
        <fullName evidence="4">Exo70 domain-containing protein</fullName>
    </submittedName>
</protein>
<reference evidence="4" key="1">
    <citation type="submission" date="2016-06" db="UniProtKB">
        <authorList>
            <consortium name="WormBaseParasite"/>
        </authorList>
    </citation>
    <scope>IDENTIFICATION</scope>
</reference>
<dbReference type="WBParaSite" id="SSLN_0001562101-mRNA-1">
    <property type="protein sequence ID" value="SSLN_0001562101-mRNA-1"/>
    <property type="gene ID" value="SSLN_0001562101"/>
</dbReference>
<accession>A0A183TF09</accession>
<evidence type="ECO:0000313" key="4">
    <source>
        <dbReference type="WBParaSite" id="SSLN_0001562101-mRNA-1"/>
    </source>
</evidence>
<dbReference type="SUPFAM" id="SSF74788">
    <property type="entry name" value="Cullin repeat-like"/>
    <property type="match status" value="1"/>
</dbReference>
<evidence type="ECO:0000256" key="1">
    <source>
        <dbReference type="ARBA" id="ARBA00006756"/>
    </source>
</evidence>
<dbReference type="GO" id="GO:0000145">
    <property type="term" value="C:exocyst"/>
    <property type="evidence" value="ECO:0007669"/>
    <property type="project" value="InterPro"/>
</dbReference>
<dbReference type="InterPro" id="IPR046364">
    <property type="entry name" value="Exo70_C"/>
</dbReference>
<dbReference type="AlphaFoldDB" id="A0A183TF09"/>
<dbReference type="Gene3D" id="1.20.1280.170">
    <property type="entry name" value="Exocyst complex component Exo70"/>
    <property type="match status" value="1"/>
</dbReference>
<evidence type="ECO:0000256" key="2">
    <source>
        <dbReference type="ARBA" id="ARBA00022448"/>
    </source>
</evidence>
<dbReference type="Pfam" id="PF03081">
    <property type="entry name" value="Exo70_C"/>
    <property type="match status" value="1"/>
</dbReference>
<organism evidence="4">
    <name type="scientific">Schistocephalus solidus</name>
    <name type="common">Tapeworm</name>
    <dbReference type="NCBI Taxonomy" id="70667"/>
    <lineage>
        <taxon>Eukaryota</taxon>
        <taxon>Metazoa</taxon>
        <taxon>Spiralia</taxon>
        <taxon>Lophotrochozoa</taxon>
        <taxon>Platyhelminthes</taxon>
        <taxon>Cestoda</taxon>
        <taxon>Eucestoda</taxon>
        <taxon>Diphyllobothriidea</taxon>
        <taxon>Diphyllobothriidae</taxon>
        <taxon>Schistocephalus</taxon>
    </lineage>
</organism>
<keyword evidence="2" id="KW-0813">Transport</keyword>
<proteinExistence type="inferred from homology"/>
<name>A0A183TF09_SCHSO</name>
<evidence type="ECO:0000259" key="3">
    <source>
        <dbReference type="Pfam" id="PF03081"/>
    </source>
</evidence>